<name>Q1YLR9_AURMS</name>
<dbReference type="EC" id="2.7.13.3" evidence="2"/>
<comment type="caution">
    <text evidence="10">The sequence shown here is derived from an EMBL/GenBank/DDBJ whole genome shotgun (WGS) entry which is preliminary data.</text>
</comment>
<reference evidence="10 11" key="1">
    <citation type="journal article" date="2008" name="Appl. Environ. Microbiol.">
        <title>Genomic insights into Mn(II) oxidation by the marine alphaproteobacterium Aurantimonas sp. strain SI85-9A1.</title>
        <authorList>
            <person name="Dick G.J."/>
            <person name="Podell S."/>
            <person name="Johnson H.A."/>
            <person name="Rivera-Espinoza Y."/>
            <person name="Bernier-Latmani R."/>
            <person name="McCarthy J.K."/>
            <person name="Torpey J.W."/>
            <person name="Clement B.G."/>
            <person name="Gaasterland T."/>
            <person name="Tebo B.M."/>
        </authorList>
    </citation>
    <scope>NUCLEOTIDE SEQUENCE [LARGE SCALE GENOMIC DNA]</scope>
    <source>
        <strain evidence="10 11">SI85-9A1</strain>
    </source>
</reference>
<keyword evidence="8" id="KW-0067">ATP-binding</keyword>
<dbReference type="GO" id="GO:0005524">
    <property type="term" value="F:ATP binding"/>
    <property type="evidence" value="ECO:0007669"/>
    <property type="project" value="UniProtKB-KW"/>
</dbReference>
<evidence type="ECO:0000256" key="2">
    <source>
        <dbReference type="ARBA" id="ARBA00012438"/>
    </source>
</evidence>
<dbReference type="Pfam" id="PF08448">
    <property type="entry name" value="PAS_4"/>
    <property type="match status" value="1"/>
</dbReference>
<keyword evidence="11" id="KW-1185">Reference proteome</keyword>
<evidence type="ECO:0000256" key="7">
    <source>
        <dbReference type="ARBA" id="ARBA00022777"/>
    </source>
</evidence>
<dbReference type="InterPro" id="IPR035965">
    <property type="entry name" value="PAS-like_dom_sf"/>
</dbReference>
<dbReference type="GO" id="GO:0004673">
    <property type="term" value="F:protein histidine kinase activity"/>
    <property type="evidence" value="ECO:0007669"/>
    <property type="project" value="UniProtKB-EC"/>
</dbReference>
<keyword evidence="6" id="KW-0547">Nucleotide-binding</keyword>
<feature type="domain" description="PAC" evidence="9">
    <location>
        <begin position="123"/>
        <end position="176"/>
    </location>
</feature>
<evidence type="ECO:0000313" key="10">
    <source>
        <dbReference type="EMBL" id="EAS51662.1"/>
    </source>
</evidence>
<dbReference type="SUPFAM" id="SSF55785">
    <property type="entry name" value="PYP-like sensor domain (PAS domain)"/>
    <property type="match status" value="1"/>
</dbReference>
<dbReference type="PANTHER" id="PTHR41523">
    <property type="entry name" value="TWO-COMPONENT SYSTEM SENSOR PROTEIN"/>
    <property type="match status" value="1"/>
</dbReference>
<evidence type="ECO:0000256" key="5">
    <source>
        <dbReference type="ARBA" id="ARBA00022737"/>
    </source>
</evidence>
<keyword evidence="5" id="KW-0677">Repeat</keyword>
<dbReference type="EMBL" id="AAPJ01000001">
    <property type="protein sequence ID" value="EAS51662.1"/>
    <property type="molecule type" value="Genomic_DNA"/>
</dbReference>
<dbReference type="SMART" id="SM00911">
    <property type="entry name" value="HWE_HK"/>
    <property type="match status" value="1"/>
</dbReference>
<dbReference type="AlphaFoldDB" id="Q1YLR9"/>
<evidence type="ECO:0000259" key="9">
    <source>
        <dbReference type="PROSITE" id="PS50113"/>
    </source>
</evidence>
<keyword evidence="3" id="KW-0597">Phosphoprotein</keyword>
<keyword evidence="4" id="KW-0808">Transferase</keyword>
<dbReference type="HOGENOM" id="CLU_000445_114_57_5"/>
<sequence>MRCRGGIARHRAPVPAVRTGQGVVEDGRSFRKARRQPEWWRTRSVVFVSIEHTMLVNKVLRALANTEVSVFAQDCDLRYAWVYNAGESWLALAVEGMADRDILPVGAAERSEKLKQNVIDTRKPARFELSTIKGASVRWFDIRIDVDENEAGDVCGIIGTSVEITEQKRREDTLKTLLRELSHRSKNLLAIIQSLASQTARHSVTVPEFLVRFRGRIQSLASSQDIVTDADWRGADLMSLVRMQVERYAPDGMDQIVVDALDVYLSPTASLHVGLALHELAVNAASYGSLSVPGGSVSIRASFDWRGDDQVIVFVWQERNGPRVRLERDPRFGTSTLERIVPNAVGGEARLEYLPDGIRYTLVIPAAQYEITSNGRRDSA</sequence>
<gene>
    <name evidence="10" type="ORF">SI859A1_02478</name>
</gene>
<dbReference type="InterPro" id="IPR011102">
    <property type="entry name" value="Sig_transdc_His_kinase_HWE"/>
</dbReference>
<evidence type="ECO:0000256" key="1">
    <source>
        <dbReference type="ARBA" id="ARBA00000085"/>
    </source>
</evidence>
<evidence type="ECO:0000256" key="3">
    <source>
        <dbReference type="ARBA" id="ARBA00022553"/>
    </source>
</evidence>
<evidence type="ECO:0000256" key="8">
    <source>
        <dbReference type="ARBA" id="ARBA00022840"/>
    </source>
</evidence>
<protein>
    <recommendedName>
        <fullName evidence="2">histidine kinase</fullName>
        <ecNumber evidence="2">2.7.13.3</ecNumber>
    </recommendedName>
</protein>
<comment type="catalytic activity">
    <reaction evidence="1">
        <text>ATP + protein L-histidine = ADP + protein N-phospho-L-histidine.</text>
        <dbReference type="EC" id="2.7.13.3"/>
    </reaction>
</comment>
<dbReference type="PROSITE" id="PS50113">
    <property type="entry name" value="PAC"/>
    <property type="match status" value="1"/>
</dbReference>
<dbReference type="BioCyc" id="AURANTIMONAS:SI859A1_02478-MONOMER"/>
<dbReference type="InterPro" id="IPR000700">
    <property type="entry name" value="PAS-assoc_C"/>
</dbReference>
<dbReference type="InterPro" id="IPR013656">
    <property type="entry name" value="PAS_4"/>
</dbReference>
<accession>Q1YLR9</accession>
<dbReference type="Gene3D" id="3.30.450.20">
    <property type="entry name" value="PAS domain"/>
    <property type="match status" value="1"/>
</dbReference>
<evidence type="ECO:0000256" key="4">
    <source>
        <dbReference type="ARBA" id="ARBA00022679"/>
    </source>
</evidence>
<evidence type="ECO:0000256" key="6">
    <source>
        <dbReference type="ARBA" id="ARBA00022741"/>
    </source>
</evidence>
<dbReference type="Pfam" id="PF07536">
    <property type="entry name" value="HWE_HK"/>
    <property type="match status" value="1"/>
</dbReference>
<organism evidence="10 11">
    <name type="scientific">Aurantimonas manganoxydans (strain ATCC BAA-1229 / DSM 21871 / SI85-9A1)</name>
    <dbReference type="NCBI Taxonomy" id="287752"/>
    <lineage>
        <taxon>Bacteria</taxon>
        <taxon>Pseudomonadati</taxon>
        <taxon>Pseudomonadota</taxon>
        <taxon>Alphaproteobacteria</taxon>
        <taxon>Hyphomicrobiales</taxon>
        <taxon>Aurantimonadaceae</taxon>
        <taxon>Aurantimonas</taxon>
    </lineage>
</organism>
<dbReference type="Proteomes" id="UP000000321">
    <property type="component" value="Unassembled WGS sequence"/>
</dbReference>
<proteinExistence type="predicted"/>
<dbReference type="PANTHER" id="PTHR41523:SF7">
    <property type="entry name" value="HISTIDINE KINASE"/>
    <property type="match status" value="1"/>
</dbReference>
<keyword evidence="7 10" id="KW-0418">Kinase</keyword>
<evidence type="ECO:0000313" key="11">
    <source>
        <dbReference type="Proteomes" id="UP000000321"/>
    </source>
</evidence>